<dbReference type="OrthoDB" id="3799861at2759"/>
<dbReference type="GO" id="GO:0005634">
    <property type="term" value="C:nucleus"/>
    <property type="evidence" value="ECO:0007669"/>
    <property type="project" value="TreeGrafter"/>
</dbReference>
<keyword evidence="4" id="KW-1185">Reference proteome</keyword>
<dbReference type="AlphaFoldDB" id="A0A7C8ME89"/>
<comment type="caution">
    <text evidence="3">The sequence shown here is derived from an EMBL/GenBank/DDBJ whole genome shotgun (WGS) entry which is preliminary data.</text>
</comment>
<dbReference type="InterPro" id="IPR036770">
    <property type="entry name" value="Ankyrin_rpt-contain_sf"/>
</dbReference>
<proteinExistence type="predicted"/>
<gene>
    <name evidence="3" type="ORF">BDV95DRAFT_581889</name>
</gene>
<dbReference type="Proteomes" id="UP000481861">
    <property type="component" value="Unassembled WGS sequence"/>
</dbReference>
<evidence type="ECO:0000313" key="3">
    <source>
        <dbReference type="EMBL" id="KAF2867304.1"/>
    </source>
</evidence>
<dbReference type="PANTHER" id="PTHR24201">
    <property type="entry name" value="ANK_REP_REGION DOMAIN-CONTAINING PROTEIN"/>
    <property type="match status" value="1"/>
</dbReference>
<protein>
    <submittedName>
        <fullName evidence="3">Ankyrin repeat-containing domain protein</fullName>
    </submittedName>
</protein>
<sequence length="476" mass="53299">MASTKTSLLDLPVELFHAVLVECIRVRIPKRALRLRLVNRLFASEVIRVIHEYHILEDNILRVRQLGSVGAEYLSRRLLRTKLPIAPQWANIRCIATRLAQEDDEAVREERYAAYVQLLCGELARRCDFSMSSICMRAELADRYDERNCGKYFREHDLLTAAAYTNKIAVIEEVINDPDYPGIRVGYEGSFGNPFDMAASRGHHAVLDLLYRTQGEFAGDNNLLAAVVFRRLSLDIEIAKRFLPTRWTKKYLEGNEGLNMLNLERALRTPSVEIFQMVMQVKESTAYPTFTEQGLNNLLGFAARHGWLEMVQYLLSIGAPVDVLSLRGVFLKGHMDIAQLLLDHGAEFTAKEMGYAAEKGRWEMVRWLAAQGVDLNVADPSPLISALLFERADVARELVALGATADAEFGRMAKIKAENDGLDSMVVLAEELSLEFQEGIVEFFRAALSLDGTKSAEAALSLDETKSAESPPSALA</sequence>
<dbReference type="Gene3D" id="1.25.40.20">
    <property type="entry name" value="Ankyrin repeat-containing domain"/>
    <property type="match status" value="1"/>
</dbReference>
<dbReference type="SUPFAM" id="SSF48403">
    <property type="entry name" value="Ankyrin repeat"/>
    <property type="match status" value="1"/>
</dbReference>
<dbReference type="PANTHER" id="PTHR24201:SF16">
    <property type="entry name" value="ANKYRIN-1-LIKE-RELATED"/>
    <property type="match status" value="1"/>
</dbReference>
<evidence type="ECO:0000313" key="4">
    <source>
        <dbReference type="Proteomes" id="UP000481861"/>
    </source>
</evidence>
<name>A0A7C8ME89_9PLEO</name>
<keyword evidence="2" id="KW-0040">ANK repeat</keyword>
<reference evidence="3 4" key="1">
    <citation type="submission" date="2020-01" db="EMBL/GenBank/DDBJ databases">
        <authorList>
            <consortium name="DOE Joint Genome Institute"/>
            <person name="Haridas S."/>
            <person name="Albert R."/>
            <person name="Binder M."/>
            <person name="Bloem J."/>
            <person name="Labutti K."/>
            <person name="Salamov A."/>
            <person name="Andreopoulos B."/>
            <person name="Baker S.E."/>
            <person name="Barry K."/>
            <person name="Bills G."/>
            <person name="Bluhm B.H."/>
            <person name="Cannon C."/>
            <person name="Castanera R."/>
            <person name="Culley D.E."/>
            <person name="Daum C."/>
            <person name="Ezra D."/>
            <person name="Gonzalez J.B."/>
            <person name="Henrissat B."/>
            <person name="Kuo A."/>
            <person name="Liang C."/>
            <person name="Lipzen A."/>
            <person name="Lutzoni F."/>
            <person name="Magnuson J."/>
            <person name="Mondo S."/>
            <person name="Nolan M."/>
            <person name="Ohm R."/>
            <person name="Pangilinan J."/>
            <person name="Park H.-J.H."/>
            <person name="Ramirez L."/>
            <person name="Alfaro M."/>
            <person name="Sun H."/>
            <person name="Tritt A."/>
            <person name="Yoshinaga Y."/>
            <person name="Zwiers L.-H.L."/>
            <person name="Turgeon B.G."/>
            <person name="Goodwin S.B."/>
            <person name="Spatafora J.W."/>
            <person name="Crous P.W."/>
            <person name="Grigoriev I.V."/>
        </authorList>
    </citation>
    <scope>NUCLEOTIDE SEQUENCE [LARGE SCALE GENOMIC DNA]</scope>
    <source>
        <strain evidence="3 4">CBS 611.86</strain>
    </source>
</reference>
<keyword evidence="1" id="KW-0677">Repeat</keyword>
<accession>A0A7C8ME89</accession>
<organism evidence="3 4">
    <name type="scientific">Massariosphaeria phaeospora</name>
    <dbReference type="NCBI Taxonomy" id="100035"/>
    <lineage>
        <taxon>Eukaryota</taxon>
        <taxon>Fungi</taxon>
        <taxon>Dikarya</taxon>
        <taxon>Ascomycota</taxon>
        <taxon>Pezizomycotina</taxon>
        <taxon>Dothideomycetes</taxon>
        <taxon>Pleosporomycetidae</taxon>
        <taxon>Pleosporales</taxon>
        <taxon>Pleosporales incertae sedis</taxon>
        <taxon>Massariosphaeria</taxon>
    </lineage>
</organism>
<dbReference type="EMBL" id="JAADJZ010000023">
    <property type="protein sequence ID" value="KAF2867304.1"/>
    <property type="molecule type" value="Genomic_DNA"/>
</dbReference>
<evidence type="ECO:0000256" key="2">
    <source>
        <dbReference type="ARBA" id="ARBA00023043"/>
    </source>
</evidence>
<dbReference type="InterPro" id="IPR050776">
    <property type="entry name" value="Ank_Repeat/CDKN_Inhibitor"/>
</dbReference>
<evidence type="ECO:0000256" key="1">
    <source>
        <dbReference type="ARBA" id="ARBA00022737"/>
    </source>
</evidence>